<comment type="caution">
    <text evidence="2">The sequence shown here is derived from an EMBL/GenBank/DDBJ whole genome shotgun (WGS) entry which is preliminary data.</text>
</comment>
<keyword evidence="2" id="KW-0808">Transferase</keyword>
<evidence type="ECO:0000313" key="3">
    <source>
        <dbReference type="Proteomes" id="UP001597273"/>
    </source>
</evidence>
<proteinExistence type="predicted"/>
<dbReference type="EC" id="2.4.-.-" evidence="2"/>
<gene>
    <name evidence="2" type="ORF">ACFSDB_03475</name>
</gene>
<protein>
    <submittedName>
        <fullName evidence="2">Polysaccharide pyruvyl transferase family protein</fullName>
        <ecNumber evidence="2">2.4.-.-</ecNumber>
    </submittedName>
</protein>
<reference evidence="3" key="1">
    <citation type="journal article" date="2019" name="Int. J. Syst. Evol. Microbiol.">
        <title>The Global Catalogue of Microorganisms (GCM) 10K type strain sequencing project: providing services to taxonomists for standard genome sequencing and annotation.</title>
        <authorList>
            <consortium name="The Broad Institute Genomics Platform"/>
            <consortium name="The Broad Institute Genome Sequencing Center for Infectious Disease"/>
            <person name="Wu L."/>
            <person name="Ma J."/>
        </authorList>
    </citation>
    <scope>NUCLEOTIDE SEQUENCE [LARGE SCALE GENOMIC DNA]</scope>
    <source>
        <strain evidence="3">CGMCC 1.15475</strain>
    </source>
</reference>
<accession>A0ABW4QEJ6</accession>
<keyword evidence="3" id="KW-1185">Reference proteome</keyword>
<dbReference type="RefSeq" id="WP_204890974.1">
    <property type="nucleotide sequence ID" value="NZ_JBHUFW010000004.1"/>
</dbReference>
<name>A0ABW4QEJ6_9BACL</name>
<dbReference type="InterPro" id="IPR007345">
    <property type="entry name" value="Polysacch_pyruvyl_Trfase"/>
</dbReference>
<dbReference type="Proteomes" id="UP001597273">
    <property type="component" value="Unassembled WGS sequence"/>
</dbReference>
<dbReference type="EMBL" id="JBHUFW010000004">
    <property type="protein sequence ID" value="MFD1861971.1"/>
    <property type="molecule type" value="Genomic_DNA"/>
</dbReference>
<feature type="domain" description="Polysaccharide pyruvyl transferase" evidence="1">
    <location>
        <begin position="14"/>
        <end position="312"/>
    </location>
</feature>
<organism evidence="2 3">
    <name type="scientific">Planococcus chinensis</name>
    <dbReference type="NCBI Taxonomy" id="272917"/>
    <lineage>
        <taxon>Bacteria</taxon>
        <taxon>Bacillati</taxon>
        <taxon>Bacillota</taxon>
        <taxon>Bacilli</taxon>
        <taxon>Bacillales</taxon>
        <taxon>Caryophanaceae</taxon>
        <taxon>Planococcus</taxon>
    </lineage>
</organism>
<dbReference type="GO" id="GO:0016757">
    <property type="term" value="F:glycosyltransferase activity"/>
    <property type="evidence" value="ECO:0007669"/>
    <property type="project" value="UniProtKB-KW"/>
</dbReference>
<keyword evidence="2" id="KW-0328">Glycosyltransferase</keyword>
<evidence type="ECO:0000259" key="1">
    <source>
        <dbReference type="Pfam" id="PF04230"/>
    </source>
</evidence>
<evidence type="ECO:0000313" key="2">
    <source>
        <dbReference type="EMBL" id="MFD1861971.1"/>
    </source>
</evidence>
<dbReference type="Pfam" id="PF04230">
    <property type="entry name" value="PS_pyruv_trans"/>
    <property type="match status" value="1"/>
</dbReference>
<sequence length="375" mass="43701">MRKIAILTLNGYFNYGNRLQNYALQEILEKKGFKVETIKNNTDHKKLKFIESKNSLVSYYLKKIFSKDIFGKLHLHFIYTIYGKNANEERSLMFKEFSTKHITESDFQIAINDIPRNFSEEYDFFVTGSDQVWNPVFRFGSSLDFLTFAPKEKRIAYAPSFGITKIPITYVERYKKWLSEMSGISVREIEGAKLIKELTGRDAEVLIDPTLLLTKEEWLKIKKPHINKPDGKYLLTYFLSEISSETARTIIETAKLHDLEIVNLANIKEKKYYSTGPSEFLDYINSASIFFTDSFHGAVFSILFETPFLVYEREGNLPSMNSRIDTLLSTFKLETRKGNVKDVNSEIIDLDFSHLKIILSKERAKAHNYLDYYLK</sequence>